<name>A0A3L7A5D6_9MICO</name>
<proteinExistence type="predicted"/>
<dbReference type="AlphaFoldDB" id="A0A3L7A5D6"/>
<dbReference type="RefSeq" id="WP_121649280.1">
    <property type="nucleotide sequence ID" value="NZ_RCUX01000010.1"/>
</dbReference>
<protein>
    <submittedName>
        <fullName evidence="2">Uncharacterized protein</fullName>
    </submittedName>
</protein>
<gene>
    <name evidence="2" type="ORF">D9V32_12635</name>
</gene>
<keyword evidence="1" id="KW-1133">Transmembrane helix</keyword>
<keyword evidence="1" id="KW-0472">Membrane</keyword>
<dbReference type="Proteomes" id="UP000272503">
    <property type="component" value="Unassembled WGS sequence"/>
</dbReference>
<organism evidence="2 3">
    <name type="scientific">Mycetocola tolaasinivorans</name>
    <dbReference type="NCBI Taxonomy" id="76635"/>
    <lineage>
        <taxon>Bacteria</taxon>
        <taxon>Bacillati</taxon>
        <taxon>Actinomycetota</taxon>
        <taxon>Actinomycetes</taxon>
        <taxon>Micrococcales</taxon>
        <taxon>Microbacteriaceae</taxon>
        <taxon>Mycetocola</taxon>
    </lineage>
</organism>
<evidence type="ECO:0000313" key="3">
    <source>
        <dbReference type="Proteomes" id="UP000272503"/>
    </source>
</evidence>
<reference evidence="2 3" key="1">
    <citation type="submission" date="2018-10" db="EMBL/GenBank/DDBJ databases">
        <authorList>
            <person name="Li J."/>
        </authorList>
    </citation>
    <scope>NUCLEOTIDE SEQUENCE [LARGE SCALE GENOMIC DNA]</scope>
    <source>
        <strain evidence="2 3">IF 016277</strain>
    </source>
</reference>
<keyword evidence="3" id="KW-1185">Reference proteome</keyword>
<feature type="transmembrane region" description="Helical" evidence="1">
    <location>
        <begin position="30"/>
        <end position="54"/>
    </location>
</feature>
<dbReference type="OrthoDB" id="5116270at2"/>
<sequence>MSTDQRTPDATETERTPLIRRLFRTRTSRIVTTAVLAAITGFALLGGPGTIAYLSDQAEGPSATISAAAGLTATATAKVDTVTTGSSRFTVAAPGTGIVPGVRAQRISFVVTAGASNPTQTVVAGKISATATPLGVTMWGRGALLIGSEGTAGCVVSDARLVEGKLIADVSMSAGATLKAGESCTITVNVAVPATLADGTDVAREMRAQQKAPVASFALDATLTQVPRSEERP</sequence>
<keyword evidence="1" id="KW-0812">Transmembrane</keyword>
<evidence type="ECO:0000256" key="1">
    <source>
        <dbReference type="SAM" id="Phobius"/>
    </source>
</evidence>
<comment type="caution">
    <text evidence="2">The sequence shown here is derived from an EMBL/GenBank/DDBJ whole genome shotgun (WGS) entry which is preliminary data.</text>
</comment>
<dbReference type="EMBL" id="RCUX01000010">
    <property type="protein sequence ID" value="RLP74532.1"/>
    <property type="molecule type" value="Genomic_DNA"/>
</dbReference>
<accession>A0A3L7A5D6</accession>
<evidence type="ECO:0000313" key="2">
    <source>
        <dbReference type="EMBL" id="RLP74532.1"/>
    </source>
</evidence>